<name>K0EVI9_NOCB7</name>
<organism evidence="1 2">
    <name type="scientific">Nocardia brasiliensis (strain ATCC 700358 / HUJEG-1)</name>
    <dbReference type="NCBI Taxonomy" id="1133849"/>
    <lineage>
        <taxon>Bacteria</taxon>
        <taxon>Bacillati</taxon>
        <taxon>Actinomycetota</taxon>
        <taxon>Actinomycetes</taxon>
        <taxon>Mycobacteriales</taxon>
        <taxon>Nocardiaceae</taxon>
        <taxon>Nocardia</taxon>
    </lineage>
</organism>
<dbReference type="RefSeq" id="WP_014984482.1">
    <property type="nucleotide sequence ID" value="NC_018681.1"/>
</dbReference>
<reference evidence="1 2" key="1">
    <citation type="journal article" date="2012" name="J. Bacteriol.">
        <title>Complete genome sequence of Nocardia brasiliensis HUJEG-1.</title>
        <authorList>
            <person name="Vera-Cabrera L."/>
            <person name="Ortiz-Lopez R."/>
            <person name="Elizondo-Gonzalez R."/>
            <person name="Perez-Maya A.A."/>
            <person name="Ocampo-Candiani J."/>
        </authorList>
    </citation>
    <scope>NUCLEOTIDE SEQUENCE [LARGE SCALE GENOMIC DNA]</scope>
    <source>
        <strain evidence="2">ATCC 700358</strain>
    </source>
</reference>
<dbReference type="Proteomes" id="UP000006304">
    <property type="component" value="Chromosome"/>
</dbReference>
<sequence>MRKRVEDLASNVRRIAVTGIAATGLLLGGLVVAGPAHAGELGGLDLMRVCKAQNGNDAWWVPELVPPRGPYNWRCYNDRIHQARGIDMNGGCRILYGNGAYARLHDSRNPYAWRCWR</sequence>
<protein>
    <submittedName>
        <fullName evidence="1">Uncharacterized protein</fullName>
    </submittedName>
</protein>
<dbReference type="AlphaFoldDB" id="K0EVI9"/>
<proteinExistence type="predicted"/>
<keyword evidence="2" id="KW-1185">Reference proteome</keyword>
<dbReference type="HOGENOM" id="CLU_2192284_0_0_11"/>
<accession>K0EVI9</accession>
<evidence type="ECO:0000313" key="1">
    <source>
        <dbReference type="EMBL" id="AFU01627.1"/>
    </source>
</evidence>
<evidence type="ECO:0000313" key="2">
    <source>
        <dbReference type="Proteomes" id="UP000006304"/>
    </source>
</evidence>
<gene>
    <name evidence="1" type="ORF">O3I_018340</name>
</gene>
<dbReference type="eggNOG" id="ENOG5034ANI">
    <property type="taxonomic scope" value="Bacteria"/>
</dbReference>
<dbReference type="EMBL" id="CP003876">
    <property type="protein sequence ID" value="AFU01627.1"/>
    <property type="molecule type" value="Genomic_DNA"/>
</dbReference>
<dbReference type="STRING" id="1133849.O3I_018340"/>
<dbReference type="KEGG" id="nbr:O3I_018340"/>